<reference evidence="1 2" key="1">
    <citation type="journal article" date="2015" name="Genome Announc.">
        <title>Draft Genome Sequence of Burkholderia sp. Strain PML1(12), an Ectomycorrhizosphere-Inhabiting Bacterium with Effective Mineral-Weathering Ability.</title>
        <authorList>
            <person name="Uroz S."/>
            <person name="Oger P."/>
        </authorList>
    </citation>
    <scope>NUCLEOTIDE SEQUENCE [LARGE SCALE GENOMIC DNA]</scope>
    <source>
        <strain evidence="2">PML1(12)</strain>
    </source>
</reference>
<evidence type="ECO:0008006" key="3">
    <source>
        <dbReference type="Google" id="ProtNLM"/>
    </source>
</evidence>
<dbReference type="AlphaFoldDB" id="A0A0J1CXL9"/>
<accession>A0A0J1CXL9</accession>
<dbReference type="InterPro" id="IPR013321">
    <property type="entry name" value="Arc_rbn_hlx_hlx"/>
</dbReference>
<dbReference type="NCBIfam" id="NF041264">
    <property type="entry name" value="MobA"/>
    <property type="match status" value="1"/>
</dbReference>
<sequence>MSSDSEMRQRSESVRLRLTPEEYAMIGKRAEECGMTVSAFLRATALGRRTRHITTSRIIDTLVRLGNEQRRIVGLIKHLRGEDLLTASERGVLLHQIEVAQQAVIGAIGRIDHAGEGN</sequence>
<gene>
    <name evidence="1" type="ORF">EOS_16540</name>
</gene>
<dbReference type="PATRIC" id="fig|908627.4.peg.3701"/>
<keyword evidence="2" id="KW-1185">Reference proteome</keyword>
<dbReference type="InterPro" id="IPR047751">
    <property type="entry name" value="MobA-like"/>
</dbReference>
<comment type="caution">
    <text evidence="1">The sequence shown here is derived from an EMBL/GenBank/DDBJ whole genome shotgun (WGS) entry which is preliminary data.</text>
</comment>
<dbReference type="EMBL" id="AEJF01000106">
    <property type="protein sequence ID" value="KLU25096.1"/>
    <property type="molecule type" value="Genomic_DNA"/>
</dbReference>
<dbReference type="GO" id="GO:0006355">
    <property type="term" value="P:regulation of DNA-templated transcription"/>
    <property type="evidence" value="ECO:0007669"/>
    <property type="project" value="InterPro"/>
</dbReference>
<evidence type="ECO:0000313" key="2">
    <source>
        <dbReference type="Proteomes" id="UP000035963"/>
    </source>
</evidence>
<dbReference type="OrthoDB" id="9152966at2"/>
<dbReference type="Proteomes" id="UP000035963">
    <property type="component" value="Unassembled WGS sequence"/>
</dbReference>
<protein>
    <recommendedName>
        <fullName evidence="3">Mobilization protein</fullName>
    </recommendedName>
</protein>
<dbReference type="RefSeq" id="WP_047847750.1">
    <property type="nucleotide sequence ID" value="NZ_AEJF01000106.1"/>
</dbReference>
<dbReference type="Gene3D" id="1.10.1220.10">
    <property type="entry name" value="Met repressor-like"/>
    <property type="match status" value="1"/>
</dbReference>
<evidence type="ECO:0000313" key="1">
    <source>
        <dbReference type="EMBL" id="KLU25096.1"/>
    </source>
</evidence>
<dbReference type="InterPro" id="IPR053842">
    <property type="entry name" value="NikA-like"/>
</dbReference>
<organism evidence="1 2">
    <name type="scientific">Caballeronia mineralivorans PML1(12)</name>
    <dbReference type="NCBI Taxonomy" id="908627"/>
    <lineage>
        <taxon>Bacteria</taxon>
        <taxon>Pseudomonadati</taxon>
        <taxon>Pseudomonadota</taxon>
        <taxon>Betaproteobacteria</taxon>
        <taxon>Burkholderiales</taxon>
        <taxon>Burkholderiaceae</taxon>
        <taxon>Caballeronia</taxon>
    </lineage>
</organism>
<name>A0A0J1CXL9_9BURK</name>
<proteinExistence type="predicted"/>
<dbReference type="Pfam" id="PF21983">
    <property type="entry name" value="NikA-like"/>
    <property type="match status" value="1"/>
</dbReference>